<dbReference type="Gene3D" id="1.20.1720.10">
    <property type="entry name" value="Multidrug resistance protein D"/>
    <property type="match status" value="1"/>
</dbReference>
<sequence length="331" mass="34109">MKLLVTCAAQFLVVLDVSIVNVALPAMRDDLGFGATGLEWVVNAYALTFAGFLLLGGRAADLYGRRRTLIAGLALFAGASLVGGLATAPGVLVAARAAQGLGGALLMPATLAILTTTYPEGPKRARAIAVWSAVGAAGGAAGSVFGGLLTDLLSWRWTLLINVPIGAAVIVAALLVLDPGRDGAGRRLDVLGAVTATAGLSALALGVTQTALVPLLVGLALLAVFVAVQARVARQPLMPLRIFRSRAVTGANVVILLTGAAGFAMWYFISLYLQNVRGYGALTTGLAFLPHTFAIIVAARLAPRLMTRFGVRPLVVLGRWWPPRASPGSRG</sequence>
<feature type="transmembrane region" description="Helical" evidence="7">
    <location>
        <begin position="97"/>
        <end position="116"/>
    </location>
</feature>
<keyword evidence="5 7" id="KW-1133">Transmembrane helix</keyword>
<feature type="transmembrane region" description="Helical" evidence="7">
    <location>
        <begin position="188"/>
        <end position="205"/>
    </location>
</feature>
<feature type="transmembrane region" description="Helical" evidence="7">
    <location>
        <begin position="38"/>
        <end position="57"/>
    </location>
</feature>
<dbReference type="InterPro" id="IPR020846">
    <property type="entry name" value="MFS_dom"/>
</dbReference>
<evidence type="ECO:0000256" key="3">
    <source>
        <dbReference type="ARBA" id="ARBA00022475"/>
    </source>
</evidence>
<comment type="caution">
    <text evidence="9">The sequence shown here is derived from an EMBL/GenBank/DDBJ whole genome shotgun (WGS) entry which is preliminary data.</text>
</comment>
<comment type="subcellular location">
    <subcellularLocation>
        <location evidence="1">Cell membrane</location>
        <topology evidence="1">Multi-pass membrane protein</topology>
    </subcellularLocation>
</comment>
<evidence type="ECO:0000256" key="2">
    <source>
        <dbReference type="ARBA" id="ARBA00022448"/>
    </source>
</evidence>
<evidence type="ECO:0000313" key="9">
    <source>
        <dbReference type="EMBL" id="GFJ89570.1"/>
    </source>
</evidence>
<evidence type="ECO:0000256" key="4">
    <source>
        <dbReference type="ARBA" id="ARBA00022692"/>
    </source>
</evidence>
<dbReference type="InterPro" id="IPR036259">
    <property type="entry name" value="MFS_trans_sf"/>
</dbReference>
<dbReference type="GO" id="GO:0022857">
    <property type="term" value="F:transmembrane transporter activity"/>
    <property type="evidence" value="ECO:0007669"/>
    <property type="project" value="InterPro"/>
</dbReference>
<name>A0A6V8L1Y1_9ACTN</name>
<dbReference type="Gene3D" id="1.20.1250.20">
    <property type="entry name" value="MFS general substrate transporter like domains"/>
    <property type="match status" value="1"/>
</dbReference>
<feature type="domain" description="Major facilitator superfamily (MFS) profile" evidence="8">
    <location>
        <begin position="2"/>
        <end position="331"/>
    </location>
</feature>
<keyword evidence="4 7" id="KW-0812">Transmembrane</keyword>
<keyword evidence="3" id="KW-1003">Cell membrane</keyword>
<dbReference type="PANTHER" id="PTHR42718:SF46">
    <property type="entry name" value="BLR6921 PROTEIN"/>
    <property type="match status" value="1"/>
</dbReference>
<evidence type="ECO:0000259" key="8">
    <source>
        <dbReference type="PROSITE" id="PS50850"/>
    </source>
</evidence>
<reference evidence="9 10" key="1">
    <citation type="submission" date="2020-03" db="EMBL/GenBank/DDBJ databases">
        <title>Whole genome shotgun sequence of Phytohabitans rumicis NBRC 108638.</title>
        <authorList>
            <person name="Komaki H."/>
            <person name="Tamura T."/>
        </authorList>
    </citation>
    <scope>NUCLEOTIDE SEQUENCE [LARGE SCALE GENOMIC DNA]</scope>
    <source>
        <strain evidence="9 10">NBRC 108638</strain>
    </source>
</reference>
<evidence type="ECO:0000256" key="7">
    <source>
        <dbReference type="SAM" id="Phobius"/>
    </source>
</evidence>
<keyword evidence="2" id="KW-0813">Transport</keyword>
<evidence type="ECO:0000256" key="1">
    <source>
        <dbReference type="ARBA" id="ARBA00004651"/>
    </source>
</evidence>
<dbReference type="SUPFAM" id="SSF103473">
    <property type="entry name" value="MFS general substrate transporter"/>
    <property type="match status" value="1"/>
</dbReference>
<accession>A0A6V8L1Y1</accession>
<feature type="transmembrane region" description="Helical" evidence="7">
    <location>
        <begin position="155"/>
        <end position="176"/>
    </location>
</feature>
<evidence type="ECO:0000256" key="5">
    <source>
        <dbReference type="ARBA" id="ARBA00022989"/>
    </source>
</evidence>
<dbReference type="AlphaFoldDB" id="A0A6V8L1Y1"/>
<feature type="transmembrane region" description="Helical" evidence="7">
    <location>
        <begin position="253"/>
        <end position="273"/>
    </location>
</feature>
<dbReference type="PROSITE" id="PS50850">
    <property type="entry name" value="MFS"/>
    <property type="match status" value="1"/>
</dbReference>
<dbReference type="EMBL" id="BLPG01000001">
    <property type="protein sequence ID" value="GFJ89570.1"/>
    <property type="molecule type" value="Genomic_DNA"/>
</dbReference>
<dbReference type="Pfam" id="PF07690">
    <property type="entry name" value="MFS_1"/>
    <property type="match status" value="1"/>
</dbReference>
<dbReference type="PANTHER" id="PTHR42718">
    <property type="entry name" value="MAJOR FACILITATOR SUPERFAMILY MULTIDRUG TRANSPORTER MFSC"/>
    <property type="match status" value="1"/>
</dbReference>
<feature type="transmembrane region" description="Helical" evidence="7">
    <location>
        <begin position="211"/>
        <end position="232"/>
    </location>
</feature>
<dbReference type="InterPro" id="IPR005829">
    <property type="entry name" value="Sugar_transporter_CS"/>
</dbReference>
<evidence type="ECO:0000313" key="10">
    <source>
        <dbReference type="Proteomes" id="UP000482960"/>
    </source>
</evidence>
<protein>
    <recommendedName>
        <fullName evidence="8">Major facilitator superfamily (MFS) profile domain-containing protein</fullName>
    </recommendedName>
</protein>
<dbReference type="RefSeq" id="WP_218577248.1">
    <property type="nucleotide sequence ID" value="NZ_BLPG01000001.1"/>
</dbReference>
<keyword evidence="6 7" id="KW-0472">Membrane</keyword>
<dbReference type="GO" id="GO:0005886">
    <property type="term" value="C:plasma membrane"/>
    <property type="evidence" value="ECO:0007669"/>
    <property type="project" value="UniProtKB-SubCell"/>
</dbReference>
<dbReference type="PROSITE" id="PS00216">
    <property type="entry name" value="SUGAR_TRANSPORT_1"/>
    <property type="match status" value="1"/>
</dbReference>
<feature type="transmembrane region" description="Helical" evidence="7">
    <location>
        <begin position="128"/>
        <end position="149"/>
    </location>
</feature>
<proteinExistence type="predicted"/>
<keyword evidence="10" id="KW-1185">Reference proteome</keyword>
<reference evidence="9 10" key="2">
    <citation type="submission" date="2020-03" db="EMBL/GenBank/DDBJ databases">
        <authorList>
            <person name="Ichikawa N."/>
            <person name="Kimura A."/>
            <person name="Kitahashi Y."/>
            <person name="Uohara A."/>
        </authorList>
    </citation>
    <scope>NUCLEOTIDE SEQUENCE [LARGE SCALE GENOMIC DNA]</scope>
    <source>
        <strain evidence="9 10">NBRC 108638</strain>
    </source>
</reference>
<feature type="transmembrane region" description="Helical" evidence="7">
    <location>
        <begin position="69"/>
        <end position="91"/>
    </location>
</feature>
<evidence type="ECO:0000256" key="6">
    <source>
        <dbReference type="ARBA" id="ARBA00023136"/>
    </source>
</evidence>
<dbReference type="CDD" id="cd17321">
    <property type="entry name" value="MFS_MMR_MDR_like"/>
    <property type="match status" value="1"/>
</dbReference>
<dbReference type="InterPro" id="IPR011701">
    <property type="entry name" value="MFS"/>
</dbReference>
<organism evidence="9 10">
    <name type="scientific">Phytohabitans rumicis</name>
    <dbReference type="NCBI Taxonomy" id="1076125"/>
    <lineage>
        <taxon>Bacteria</taxon>
        <taxon>Bacillati</taxon>
        <taxon>Actinomycetota</taxon>
        <taxon>Actinomycetes</taxon>
        <taxon>Micromonosporales</taxon>
        <taxon>Micromonosporaceae</taxon>
    </lineage>
</organism>
<dbReference type="Proteomes" id="UP000482960">
    <property type="component" value="Unassembled WGS sequence"/>
</dbReference>
<gene>
    <name evidence="9" type="ORF">Prum_032120</name>
</gene>
<feature type="transmembrane region" description="Helical" evidence="7">
    <location>
        <begin position="279"/>
        <end position="302"/>
    </location>
</feature>